<feature type="transmembrane region" description="Helical" evidence="1">
    <location>
        <begin position="152"/>
        <end position="170"/>
    </location>
</feature>
<keyword evidence="1" id="KW-0472">Membrane</keyword>
<keyword evidence="3" id="KW-1185">Reference proteome</keyword>
<keyword evidence="1" id="KW-0812">Transmembrane</keyword>
<protein>
    <submittedName>
        <fullName evidence="2">GPI-anchored surface protein, putative</fullName>
    </submittedName>
</protein>
<dbReference type="VEuPathDB" id="TriTrypDB:BSAL_09275"/>
<dbReference type="Proteomes" id="UP000051952">
    <property type="component" value="Unassembled WGS sequence"/>
</dbReference>
<dbReference type="AlphaFoldDB" id="A0A0S4JAY0"/>
<dbReference type="EMBL" id="CYKH01001477">
    <property type="protein sequence ID" value="CUG87229.1"/>
    <property type="molecule type" value="Genomic_DNA"/>
</dbReference>
<organism evidence="2 3">
    <name type="scientific">Bodo saltans</name>
    <name type="common">Flagellated protozoan</name>
    <dbReference type="NCBI Taxonomy" id="75058"/>
    <lineage>
        <taxon>Eukaryota</taxon>
        <taxon>Discoba</taxon>
        <taxon>Euglenozoa</taxon>
        <taxon>Kinetoplastea</taxon>
        <taxon>Metakinetoplastina</taxon>
        <taxon>Eubodonida</taxon>
        <taxon>Bodonidae</taxon>
        <taxon>Bodo</taxon>
    </lineage>
</organism>
<proteinExistence type="predicted"/>
<evidence type="ECO:0000313" key="3">
    <source>
        <dbReference type="Proteomes" id="UP000051952"/>
    </source>
</evidence>
<name>A0A0S4JAY0_BODSA</name>
<gene>
    <name evidence="2" type="ORF">BSAL_09275</name>
</gene>
<accession>A0A0S4JAY0</accession>
<evidence type="ECO:0000256" key="1">
    <source>
        <dbReference type="SAM" id="Phobius"/>
    </source>
</evidence>
<evidence type="ECO:0000313" key="2">
    <source>
        <dbReference type="EMBL" id="CUG87229.1"/>
    </source>
</evidence>
<keyword evidence="1" id="KW-1133">Transmembrane helix</keyword>
<feature type="transmembrane region" description="Helical" evidence="1">
    <location>
        <begin position="201"/>
        <end position="222"/>
    </location>
</feature>
<reference evidence="3" key="1">
    <citation type="submission" date="2015-09" db="EMBL/GenBank/DDBJ databases">
        <authorList>
            <consortium name="Pathogen Informatics"/>
        </authorList>
    </citation>
    <scope>NUCLEOTIDE SEQUENCE [LARGE SCALE GENOMIC DNA]</scope>
    <source>
        <strain evidence="3">Lake Konstanz</strain>
    </source>
</reference>
<sequence length="223" mass="25185">MSLALVIVSHRDCRQSSVQKVADAFRHYFMKRRLSVAIYCDDGNSIGAHDDCRVVLRVMEGQERHGRHSQLVSLNNELFVELASYPYDSAPTDHIMKFENGTIESDHRLTQSVFQLVERMLTSKSIVTDMANTNWAHTGSPVAPPTKRRTPTVRFVVMAGVGTLLLYCYYNRRRVRHREHLPSIDDLHLTTSGVFSSGATFGGLACGSFFCVLLLLGCTFRWN</sequence>